<dbReference type="InterPro" id="IPR002364">
    <property type="entry name" value="Quin_OxRdtase/zeta-crystal_CS"/>
</dbReference>
<dbReference type="Gene3D" id="3.90.180.10">
    <property type="entry name" value="Medium-chain alcohol dehydrogenases, catalytic domain"/>
    <property type="match status" value="1"/>
</dbReference>
<comment type="caution">
    <text evidence="2">The sequence shown here is derived from an EMBL/GenBank/DDBJ whole genome shotgun (WGS) entry which is preliminary data.</text>
</comment>
<dbReference type="RefSeq" id="WP_141005596.1">
    <property type="nucleotide sequence ID" value="NZ_BAAAOR010000041.1"/>
</dbReference>
<dbReference type="PROSITE" id="PS01162">
    <property type="entry name" value="QOR_ZETA_CRYSTAL"/>
    <property type="match status" value="1"/>
</dbReference>
<keyword evidence="3" id="KW-1185">Reference proteome</keyword>
<protein>
    <submittedName>
        <fullName evidence="2">Zinc-binding dehydrogenase</fullName>
    </submittedName>
</protein>
<dbReference type="Gene3D" id="3.40.50.720">
    <property type="entry name" value="NAD(P)-binding Rossmann-like Domain"/>
    <property type="match status" value="1"/>
</dbReference>
<name>A0ABN2BRT9_9ACTN</name>
<evidence type="ECO:0000313" key="2">
    <source>
        <dbReference type="EMBL" id="GAA1545433.1"/>
    </source>
</evidence>
<dbReference type="Pfam" id="PF08240">
    <property type="entry name" value="ADH_N"/>
    <property type="match status" value="1"/>
</dbReference>
<dbReference type="PANTHER" id="PTHR43677:SF4">
    <property type="entry name" value="QUINONE OXIDOREDUCTASE-LIKE PROTEIN 2"/>
    <property type="match status" value="1"/>
</dbReference>
<dbReference type="SMART" id="SM00829">
    <property type="entry name" value="PKS_ER"/>
    <property type="match status" value="1"/>
</dbReference>
<dbReference type="PANTHER" id="PTHR43677">
    <property type="entry name" value="SHORT-CHAIN DEHYDROGENASE/REDUCTASE"/>
    <property type="match status" value="1"/>
</dbReference>
<dbReference type="InterPro" id="IPR013149">
    <property type="entry name" value="ADH-like_C"/>
</dbReference>
<dbReference type="InterPro" id="IPR036291">
    <property type="entry name" value="NAD(P)-bd_dom_sf"/>
</dbReference>
<dbReference type="Pfam" id="PF00107">
    <property type="entry name" value="ADH_zinc_N"/>
    <property type="match status" value="1"/>
</dbReference>
<gene>
    <name evidence="2" type="ORF">GCM10009788_54780</name>
</gene>
<accession>A0ABN2BRT9</accession>
<proteinExistence type="predicted"/>
<evidence type="ECO:0000313" key="3">
    <source>
        <dbReference type="Proteomes" id="UP001500842"/>
    </source>
</evidence>
<reference evidence="2 3" key="1">
    <citation type="journal article" date="2019" name="Int. J. Syst. Evol. Microbiol.">
        <title>The Global Catalogue of Microorganisms (GCM) 10K type strain sequencing project: providing services to taxonomists for standard genome sequencing and annotation.</title>
        <authorList>
            <consortium name="The Broad Institute Genomics Platform"/>
            <consortium name="The Broad Institute Genome Sequencing Center for Infectious Disease"/>
            <person name="Wu L."/>
            <person name="Ma J."/>
        </authorList>
    </citation>
    <scope>NUCLEOTIDE SEQUENCE [LARGE SCALE GENOMIC DNA]</scope>
    <source>
        <strain evidence="2 3">JCM 14942</strain>
    </source>
</reference>
<organism evidence="2 3">
    <name type="scientific">Nocardioides humi</name>
    <dbReference type="NCBI Taxonomy" id="449461"/>
    <lineage>
        <taxon>Bacteria</taxon>
        <taxon>Bacillati</taxon>
        <taxon>Actinomycetota</taxon>
        <taxon>Actinomycetes</taxon>
        <taxon>Propionibacteriales</taxon>
        <taxon>Nocardioidaceae</taxon>
        <taxon>Nocardioides</taxon>
    </lineage>
</organism>
<dbReference type="InterPro" id="IPR020843">
    <property type="entry name" value="ER"/>
</dbReference>
<feature type="domain" description="Enoyl reductase (ER)" evidence="1">
    <location>
        <begin position="10"/>
        <end position="316"/>
    </location>
</feature>
<dbReference type="InterPro" id="IPR013154">
    <property type="entry name" value="ADH-like_N"/>
</dbReference>
<dbReference type="Proteomes" id="UP001500842">
    <property type="component" value="Unassembled WGS sequence"/>
</dbReference>
<evidence type="ECO:0000259" key="1">
    <source>
        <dbReference type="SMART" id="SM00829"/>
    </source>
</evidence>
<dbReference type="InterPro" id="IPR051397">
    <property type="entry name" value="Zn-ADH-like_protein"/>
</dbReference>
<dbReference type="InterPro" id="IPR011032">
    <property type="entry name" value="GroES-like_sf"/>
</dbReference>
<sequence>MKALVVDQPGPAAQVRIREIEDPRPGPAEVVVQVEWAAVNFADLTAARGLYPYASRPPLVPGVEVVGRVVPQSPDETPRRVCAFVGSGGWAERVSVHRDLVVPLPDDADPLAVAAGLTVVATVQLCADQARMESGEHVLVHGASGGIGSVAAQVLKGAGAGSVTGTLRNMDRAELARAHGYDHVVSATRFPVEVPGTVPGGAVDVVIDGVGGWTRAASFALLRPFGRLVAIGNSSRGSEEPPTGAELRAANTAVVGASLGALSSRTPHLATAYLERAVRDLACGSVSLPVDVLAADRLTDVLGLLEGRAADGKLVLDLTQGVEP</sequence>
<dbReference type="EMBL" id="BAAAOR010000041">
    <property type="protein sequence ID" value="GAA1545433.1"/>
    <property type="molecule type" value="Genomic_DNA"/>
</dbReference>
<dbReference type="SUPFAM" id="SSF50129">
    <property type="entry name" value="GroES-like"/>
    <property type="match status" value="1"/>
</dbReference>
<dbReference type="SUPFAM" id="SSF51735">
    <property type="entry name" value="NAD(P)-binding Rossmann-fold domains"/>
    <property type="match status" value="1"/>
</dbReference>